<organism evidence="2 3">
    <name type="scientific">Nocardiopsis suaedae</name>
    <dbReference type="NCBI Taxonomy" id="3018444"/>
    <lineage>
        <taxon>Bacteria</taxon>
        <taxon>Bacillati</taxon>
        <taxon>Actinomycetota</taxon>
        <taxon>Actinomycetes</taxon>
        <taxon>Streptosporangiales</taxon>
        <taxon>Nocardiopsidaceae</taxon>
        <taxon>Nocardiopsis</taxon>
    </lineage>
</organism>
<evidence type="ECO:0000256" key="1">
    <source>
        <dbReference type="SAM" id="MobiDB-lite"/>
    </source>
</evidence>
<sequence length="127" mass="14081">MSHWRLNNPRANKAKAALAKRVKHRPRHAFCAESAVKALWDELVSSAVRPMYRAGTSEMAVISVMRGINVWCRDGKFIWNDYLGDTVTHPACDPAGAAAMLYPSSSPTSARRPFERGRHHAHSLTAA</sequence>
<evidence type="ECO:0000313" key="2">
    <source>
        <dbReference type="EMBL" id="MDA2806224.1"/>
    </source>
</evidence>
<reference evidence="2" key="1">
    <citation type="submission" date="2023-01" db="EMBL/GenBank/DDBJ databases">
        <title>Draft genome sequence of Nocardiopsis sp. LSu2-4 isolated from halophytes.</title>
        <authorList>
            <person name="Duangmal K."/>
            <person name="Chantavorakit T."/>
        </authorList>
    </citation>
    <scope>NUCLEOTIDE SEQUENCE</scope>
    <source>
        <strain evidence="2">LSu2-4</strain>
    </source>
</reference>
<proteinExistence type="predicted"/>
<feature type="compositionally biased region" description="Basic residues" evidence="1">
    <location>
        <begin position="117"/>
        <end position="127"/>
    </location>
</feature>
<accession>A0ABT4TPL9</accession>
<protein>
    <submittedName>
        <fullName evidence="2">Uncharacterized protein</fullName>
    </submittedName>
</protein>
<dbReference type="RefSeq" id="WP_270678868.1">
    <property type="nucleotide sequence ID" value="NZ_JAQFWP010000031.1"/>
</dbReference>
<comment type="caution">
    <text evidence="2">The sequence shown here is derived from an EMBL/GenBank/DDBJ whole genome shotgun (WGS) entry which is preliminary data.</text>
</comment>
<gene>
    <name evidence="2" type="ORF">O4U47_17055</name>
</gene>
<dbReference type="EMBL" id="JAQFWP010000031">
    <property type="protein sequence ID" value="MDA2806224.1"/>
    <property type="molecule type" value="Genomic_DNA"/>
</dbReference>
<evidence type="ECO:0000313" key="3">
    <source>
        <dbReference type="Proteomes" id="UP001165685"/>
    </source>
</evidence>
<name>A0ABT4TPL9_9ACTN</name>
<feature type="region of interest" description="Disordered" evidence="1">
    <location>
        <begin position="107"/>
        <end position="127"/>
    </location>
</feature>
<dbReference type="Proteomes" id="UP001165685">
    <property type="component" value="Unassembled WGS sequence"/>
</dbReference>
<keyword evidence="3" id="KW-1185">Reference proteome</keyword>